<dbReference type="Gene3D" id="3.40.50.1480">
    <property type="entry name" value="Adenosylhomocysteinase-like"/>
    <property type="match status" value="1"/>
</dbReference>
<evidence type="ECO:0000256" key="3">
    <source>
        <dbReference type="ARBA" id="ARBA00022563"/>
    </source>
</evidence>
<name>M1Q179_9ZZZZ</name>
<dbReference type="HAMAP" id="MF_00563">
    <property type="entry name" value="AdoHcyase"/>
    <property type="match status" value="1"/>
</dbReference>
<evidence type="ECO:0000256" key="2">
    <source>
        <dbReference type="ARBA" id="ARBA00007122"/>
    </source>
</evidence>
<feature type="domain" description="S-adenosyl-L-homocysteine hydrolase NAD binding" evidence="5">
    <location>
        <begin position="185"/>
        <end position="346"/>
    </location>
</feature>
<dbReference type="InterPro" id="IPR000043">
    <property type="entry name" value="Adenosylhomocysteinase-like"/>
</dbReference>
<dbReference type="InterPro" id="IPR015878">
    <property type="entry name" value="Ado_hCys_hydrolase_NAD-bd"/>
</dbReference>
<accession>M1Q179</accession>
<dbReference type="PANTHER" id="PTHR23420">
    <property type="entry name" value="ADENOSYLHOMOCYSTEINASE"/>
    <property type="match status" value="1"/>
</dbReference>
<keyword evidence="3" id="KW-0554">One-carbon metabolism</keyword>
<dbReference type="AlphaFoldDB" id="M1Q179"/>
<dbReference type="GO" id="GO:0033353">
    <property type="term" value="P:S-adenosylmethionine cycle"/>
    <property type="evidence" value="ECO:0007669"/>
    <property type="project" value="TreeGrafter"/>
</dbReference>
<dbReference type="Gene3D" id="3.40.50.720">
    <property type="entry name" value="NAD(P)-binding Rossmann-like Domain"/>
    <property type="match status" value="1"/>
</dbReference>
<evidence type="ECO:0000313" key="6">
    <source>
        <dbReference type="EMBL" id="AGF92972.1"/>
    </source>
</evidence>
<reference evidence="6" key="1">
    <citation type="journal article" date="2013" name="Syst. Appl. Microbiol.">
        <title>New insights into the archaeal diversity of a hypersaline microbial mat obtained by a metagenomic approach.</title>
        <authorList>
            <person name="Lopez-Lopez A."/>
            <person name="Richter M."/>
            <person name="Pena A."/>
            <person name="Tamames J."/>
            <person name="Rossello-Mora R."/>
        </authorList>
    </citation>
    <scope>NUCLEOTIDE SEQUENCE</scope>
</reference>
<dbReference type="PROSITE" id="PS00739">
    <property type="entry name" value="ADOHCYASE_2"/>
    <property type="match status" value="1"/>
</dbReference>
<sequence length="416" mass="46301">MRRNDRMSDLIEKGKRRLDWAREHMDVLNSVKETVSKNGFLNGKNISMALHVEAKTGLLALSLSEAGANVKMASCNPLSTDDSVAEALREEYGLDVFAKRGESEQEYYENLKSTLEHDPDVVIDDGGDLISLIHTEREDLLEGISGGAEETTTGVVRLRAMEEDNALKFPVISVNDALMKHLFDNRYGTGQSTIDGLMTATNLQLSGKNFLVGGYGWCGRGIAMRADGMGADVMVSEVDPVKAVEAKMDGFEVLPAKEAIEKADFVVTATGCKDVIAKEELMNAKDGCVLANSGHFDNEIDKDTLEDMAMSSKEVREDVMEYEMPDGRKLYLLAEGRLVNLAVGQGHPTEIMDMSFALQMMAAEYVIKEELEKKVYNLPRELDEKVARYKLQTDNVQIDTLSEEQRRYLERWEEGT</sequence>
<dbReference type="SMART" id="SM00997">
    <property type="entry name" value="AdoHcyase_NAD"/>
    <property type="match status" value="1"/>
</dbReference>
<evidence type="ECO:0000259" key="5">
    <source>
        <dbReference type="SMART" id="SM00997"/>
    </source>
</evidence>
<dbReference type="EMBL" id="JX684078">
    <property type="protein sequence ID" value="AGF92972.1"/>
    <property type="molecule type" value="Genomic_DNA"/>
</dbReference>
<dbReference type="NCBIfam" id="TIGR00936">
    <property type="entry name" value="ahcY"/>
    <property type="match status" value="1"/>
</dbReference>
<dbReference type="Pfam" id="PF00670">
    <property type="entry name" value="AdoHcyase_NAD"/>
    <property type="match status" value="1"/>
</dbReference>
<dbReference type="GO" id="GO:0006730">
    <property type="term" value="P:one-carbon metabolic process"/>
    <property type="evidence" value="ECO:0007669"/>
    <property type="project" value="UniProtKB-KW"/>
</dbReference>
<keyword evidence="4" id="KW-0520">NAD</keyword>
<comment type="similarity">
    <text evidence="2">Belongs to the adenosylhomocysteinase family.</text>
</comment>
<dbReference type="PIRSF" id="PIRSF001109">
    <property type="entry name" value="Ad_hcy_hydrolase"/>
    <property type="match status" value="1"/>
</dbReference>
<dbReference type="SUPFAM" id="SSF51735">
    <property type="entry name" value="NAD(P)-binding Rossmann-fold domains"/>
    <property type="match status" value="1"/>
</dbReference>
<dbReference type="GO" id="GO:0004013">
    <property type="term" value="F:adenosylhomocysteinase activity"/>
    <property type="evidence" value="ECO:0007669"/>
    <property type="project" value="TreeGrafter"/>
</dbReference>
<dbReference type="InterPro" id="IPR042172">
    <property type="entry name" value="Adenosylhomocyst_ase-like_sf"/>
</dbReference>
<dbReference type="CDD" id="cd00401">
    <property type="entry name" value="SAHH"/>
    <property type="match status" value="1"/>
</dbReference>
<gene>
    <name evidence="6" type="ORF">FLSS-6_0027</name>
</gene>
<dbReference type="PROSITE" id="PS00738">
    <property type="entry name" value="ADOHCYASE_1"/>
    <property type="match status" value="1"/>
</dbReference>
<evidence type="ECO:0000256" key="1">
    <source>
        <dbReference type="ARBA" id="ARBA00001911"/>
    </source>
</evidence>
<dbReference type="InterPro" id="IPR036291">
    <property type="entry name" value="NAD(P)-bd_dom_sf"/>
</dbReference>
<dbReference type="SMART" id="SM00996">
    <property type="entry name" value="AdoHcyase"/>
    <property type="match status" value="1"/>
</dbReference>
<comment type="cofactor">
    <cofactor evidence="1">
        <name>NAD(+)</name>
        <dbReference type="ChEBI" id="CHEBI:57540"/>
    </cofactor>
</comment>
<protein>
    <submittedName>
        <fullName evidence="6">Adenosylhomocysteinase</fullName>
    </submittedName>
</protein>
<dbReference type="InterPro" id="IPR020082">
    <property type="entry name" value="S-Ado-L-homoCys_hydrolase_CS"/>
</dbReference>
<dbReference type="Pfam" id="PF05221">
    <property type="entry name" value="AdoHcyase"/>
    <property type="match status" value="2"/>
</dbReference>
<dbReference type="PANTHER" id="PTHR23420:SF0">
    <property type="entry name" value="ADENOSYLHOMOCYSTEINASE"/>
    <property type="match status" value="1"/>
</dbReference>
<proteinExistence type="inferred from homology"/>
<dbReference type="NCBIfam" id="NF004005">
    <property type="entry name" value="PRK05476.2-3"/>
    <property type="match status" value="1"/>
</dbReference>
<organism evidence="6">
    <name type="scientific">uncultured organism</name>
    <dbReference type="NCBI Taxonomy" id="155900"/>
    <lineage>
        <taxon>unclassified sequences</taxon>
        <taxon>environmental samples</taxon>
    </lineage>
</organism>
<evidence type="ECO:0000256" key="4">
    <source>
        <dbReference type="ARBA" id="ARBA00023027"/>
    </source>
</evidence>
<dbReference type="SUPFAM" id="SSF52283">
    <property type="entry name" value="Formate/glycerate dehydrogenase catalytic domain-like"/>
    <property type="match status" value="1"/>
</dbReference>